<evidence type="ECO:0000313" key="1">
    <source>
        <dbReference type="EMBL" id="KAG0144356.1"/>
    </source>
</evidence>
<evidence type="ECO:0000313" key="2">
    <source>
        <dbReference type="Proteomes" id="UP000886653"/>
    </source>
</evidence>
<dbReference type="AlphaFoldDB" id="A0A9P6NCU5"/>
<name>A0A9P6NCU5_9BASI</name>
<proteinExistence type="predicted"/>
<dbReference type="Proteomes" id="UP000886653">
    <property type="component" value="Unassembled WGS sequence"/>
</dbReference>
<accession>A0A9P6NCU5</accession>
<sequence length="163" mass="17741">MIFSLSRKGFRLTIGWGSFFSPKLYRFDGLDNSYSFSASKLNQICLSQAIASTSSYSFSSSQANSPLVPETFKTVLGCFKLGTIGIDTGYFTASLNISSRLYLSGRRSTAEMMGRRSVFSRLIGTIMSSSRHISVSIVMTRGSVVPCGPPNGFDAQHATFHDA</sequence>
<keyword evidence="2" id="KW-1185">Reference proteome</keyword>
<comment type="caution">
    <text evidence="1">The sequence shown here is derived from an EMBL/GenBank/DDBJ whole genome shotgun (WGS) entry which is preliminary data.</text>
</comment>
<protein>
    <submittedName>
        <fullName evidence="1">Uncharacterized protein</fullName>
    </submittedName>
</protein>
<gene>
    <name evidence="1" type="ORF">CROQUDRAFT_95170</name>
</gene>
<dbReference type="EMBL" id="MU167297">
    <property type="protein sequence ID" value="KAG0144356.1"/>
    <property type="molecule type" value="Genomic_DNA"/>
</dbReference>
<organism evidence="1 2">
    <name type="scientific">Cronartium quercuum f. sp. fusiforme G11</name>
    <dbReference type="NCBI Taxonomy" id="708437"/>
    <lineage>
        <taxon>Eukaryota</taxon>
        <taxon>Fungi</taxon>
        <taxon>Dikarya</taxon>
        <taxon>Basidiomycota</taxon>
        <taxon>Pucciniomycotina</taxon>
        <taxon>Pucciniomycetes</taxon>
        <taxon>Pucciniales</taxon>
        <taxon>Coleosporiaceae</taxon>
        <taxon>Cronartium</taxon>
    </lineage>
</organism>
<reference evidence="1" key="1">
    <citation type="submission" date="2013-11" db="EMBL/GenBank/DDBJ databases">
        <title>Genome sequence of the fusiform rust pathogen reveals effectors for host alternation and coevolution with pine.</title>
        <authorList>
            <consortium name="DOE Joint Genome Institute"/>
            <person name="Smith K."/>
            <person name="Pendleton A."/>
            <person name="Kubisiak T."/>
            <person name="Anderson C."/>
            <person name="Salamov A."/>
            <person name="Aerts A."/>
            <person name="Riley R."/>
            <person name="Clum A."/>
            <person name="Lindquist E."/>
            <person name="Ence D."/>
            <person name="Campbell M."/>
            <person name="Kronenberg Z."/>
            <person name="Feau N."/>
            <person name="Dhillon B."/>
            <person name="Hamelin R."/>
            <person name="Burleigh J."/>
            <person name="Smith J."/>
            <person name="Yandell M."/>
            <person name="Nelson C."/>
            <person name="Grigoriev I."/>
            <person name="Davis J."/>
        </authorList>
    </citation>
    <scope>NUCLEOTIDE SEQUENCE</scope>
    <source>
        <strain evidence="1">G11</strain>
    </source>
</reference>